<accession>A0ABS5ZPX2</accession>
<feature type="domain" description="DUF3492" evidence="2">
    <location>
        <begin position="11"/>
        <end position="285"/>
    </location>
</feature>
<evidence type="ECO:0000313" key="4">
    <source>
        <dbReference type="Proteomes" id="UP001197028"/>
    </source>
</evidence>
<dbReference type="InterPro" id="IPR022622">
    <property type="entry name" value="DUF3492"/>
</dbReference>
<gene>
    <name evidence="3" type="primary">pelF</name>
    <name evidence="3" type="ORF">HJG40_05365</name>
</gene>
<evidence type="ECO:0000313" key="3">
    <source>
        <dbReference type="EMBL" id="MBU2738228.1"/>
    </source>
</evidence>
<dbReference type="NCBIfam" id="NF038011">
    <property type="entry name" value="PelF"/>
    <property type="match status" value="1"/>
</dbReference>
<dbReference type="InterPro" id="IPR001296">
    <property type="entry name" value="Glyco_trans_1"/>
</dbReference>
<protein>
    <submittedName>
        <fullName evidence="3">GT4 family glycosyltransferase PelF</fullName>
    </submittedName>
</protein>
<dbReference type="SUPFAM" id="SSF53756">
    <property type="entry name" value="UDP-Glycosyltransferase/glycogen phosphorylase"/>
    <property type="match status" value="1"/>
</dbReference>
<dbReference type="InterPro" id="IPR047691">
    <property type="entry name" value="PelF-like"/>
</dbReference>
<dbReference type="PANTHER" id="PTHR12526:SF608">
    <property type="entry name" value="PELF"/>
    <property type="match status" value="1"/>
</dbReference>
<dbReference type="Proteomes" id="UP001197028">
    <property type="component" value="Unassembled WGS sequence"/>
</dbReference>
<dbReference type="Gene3D" id="3.40.50.2000">
    <property type="entry name" value="Glycogen Phosphorylase B"/>
    <property type="match status" value="2"/>
</dbReference>
<proteinExistence type="predicted"/>
<dbReference type="Pfam" id="PF11997">
    <property type="entry name" value="DUF3492"/>
    <property type="match status" value="1"/>
</dbReference>
<comment type="caution">
    <text evidence="3">The sequence shown here is derived from an EMBL/GenBank/DDBJ whole genome shotgun (WGS) entry which is preliminary data.</text>
</comment>
<dbReference type="EMBL" id="JABELD010000036">
    <property type="protein sequence ID" value="MBU2738228.1"/>
    <property type="molecule type" value="Genomic_DNA"/>
</dbReference>
<dbReference type="Pfam" id="PF00534">
    <property type="entry name" value="Glycos_transf_1"/>
    <property type="match status" value="1"/>
</dbReference>
<name>A0ABS5ZPX2_9PROT</name>
<dbReference type="PANTHER" id="PTHR12526">
    <property type="entry name" value="GLYCOSYLTRANSFERASE"/>
    <property type="match status" value="1"/>
</dbReference>
<feature type="domain" description="Glycosyl transferase family 1" evidence="1">
    <location>
        <begin position="307"/>
        <end position="473"/>
    </location>
</feature>
<keyword evidence="4" id="KW-1185">Reference proteome</keyword>
<dbReference type="RefSeq" id="WP_215863228.1">
    <property type="nucleotide sequence ID" value="NZ_JABELD010000036.1"/>
</dbReference>
<reference evidence="3 4" key="1">
    <citation type="journal article" date="2021" name="ISME J.">
        <title>Genomic evolution of the class Acidithiobacillia: deep-branching Proteobacteria living in extreme acidic conditions.</title>
        <authorList>
            <person name="Moya-Beltran A."/>
            <person name="Beard S."/>
            <person name="Rojas-Villalobos C."/>
            <person name="Issotta F."/>
            <person name="Gallardo Y."/>
            <person name="Ulloa R."/>
            <person name="Giaveno A."/>
            <person name="Degli Esposti M."/>
            <person name="Johnson D.B."/>
            <person name="Quatrini R."/>
        </authorList>
    </citation>
    <scope>NUCLEOTIDE SEQUENCE [LARGE SCALE GENOMIC DNA]</scope>
    <source>
        <strain evidence="3 4">ATCC 19703</strain>
    </source>
</reference>
<sequence>MIPVRQADSVDILLVLEGTFPYVRGGVSSWVNRLILGFPEYRFGVIFLGSTIEDYTAKPYTLPDNVCYYAEYFLYGASDHSGNNHHSKVSTSELSAVADAHHEMKKCLSKCEAGVDISQYGKVFNISQKAFFENRKVWDYFIECYSEIPDQPSFVDYFWTIRGMHAPLWFLQMAMQNAPESRIIHCPSTGYAGYLGALLSKAGDLPLIISEHGIYTKERRIDLMLARWIHEDEEFLRQAGRMHYLRHLWIRFFEFIGRLTYQQAQHIINLYSGVVELQIADGADQQKLCTIPNGIPVENFITCRFPFAERKNIVALVGRVVPIKDIKTFIRAAKLIQQAETDTPEFWIAGPIEEDEEYYQECLLLVEHLGLGEKVKFLGYVPVQDVLSQVRLTVLSSISEGLPLSVLESFAAGVPVVATDVGSCRELVYGTSKEDSTEPAGKIVPIANPNALAKEIHSLLNDSDTWTFCSKNAVDRVEQNYREEYMFASYRSLYQAGMAN</sequence>
<evidence type="ECO:0000259" key="1">
    <source>
        <dbReference type="Pfam" id="PF00534"/>
    </source>
</evidence>
<organism evidence="3 4">
    <name type="scientific">Acidithiobacillus concretivorus</name>
    <dbReference type="NCBI Taxonomy" id="3063952"/>
    <lineage>
        <taxon>Bacteria</taxon>
        <taxon>Pseudomonadati</taxon>
        <taxon>Pseudomonadota</taxon>
        <taxon>Acidithiobacillia</taxon>
        <taxon>Acidithiobacillales</taxon>
        <taxon>Acidithiobacillaceae</taxon>
        <taxon>Acidithiobacillus</taxon>
    </lineage>
</organism>
<evidence type="ECO:0000259" key="2">
    <source>
        <dbReference type="Pfam" id="PF11997"/>
    </source>
</evidence>